<organism evidence="6 7">
    <name type="scientific">Acetoanaerobium noterae</name>
    <dbReference type="NCBI Taxonomy" id="745369"/>
    <lineage>
        <taxon>Bacteria</taxon>
        <taxon>Bacillati</taxon>
        <taxon>Bacillota</taxon>
        <taxon>Clostridia</taxon>
        <taxon>Peptostreptococcales</taxon>
        <taxon>Filifactoraceae</taxon>
        <taxon>Acetoanaerobium</taxon>
    </lineage>
</organism>
<dbReference type="SUPFAM" id="SSF51206">
    <property type="entry name" value="cAMP-binding domain-like"/>
    <property type="match status" value="1"/>
</dbReference>
<dbReference type="Pfam" id="PF13545">
    <property type="entry name" value="HTH_Crp_2"/>
    <property type="match status" value="1"/>
</dbReference>
<protein>
    <submittedName>
        <fullName evidence="6">cAMP-binding domain of CRP or a regulatory subunit of cAMP-dependent protein kinases</fullName>
    </submittedName>
</protein>
<accession>A0A1T5A621</accession>
<reference evidence="7" key="1">
    <citation type="submission" date="2017-02" db="EMBL/GenBank/DDBJ databases">
        <authorList>
            <person name="Varghese N."/>
            <person name="Submissions S."/>
        </authorList>
    </citation>
    <scope>NUCLEOTIDE SEQUENCE [LARGE SCALE GENOMIC DNA]</scope>
    <source>
        <strain evidence="7">ATCC 35199</strain>
    </source>
</reference>
<proteinExistence type="predicted"/>
<evidence type="ECO:0000256" key="3">
    <source>
        <dbReference type="ARBA" id="ARBA00023163"/>
    </source>
</evidence>
<keyword evidence="1" id="KW-0805">Transcription regulation</keyword>
<keyword evidence="7" id="KW-1185">Reference proteome</keyword>
<dbReference type="PROSITE" id="PS51063">
    <property type="entry name" value="HTH_CRP_2"/>
    <property type="match status" value="1"/>
</dbReference>
<dbReference type="InterPro" id="IPR036388">
    <property type="entry name" value="WH-like_DNA-bd_sf"/>
</dbReference>
<feature type="domain" description="Cyclic nucleotide-binding" evidence="4">
    <location>
        <begin position="11"/>
        <end position="95"/>
    </location>
</feature>
<name>A0A1T5A621_9FIRM</name>
<dbReference type="InterPro" id="IPR018490">
    <property type="entry name" value="cNMP-bd_dom_sf"/>
</dbReference>
<keyword evidence="6" id="KW-0418">Kinase</keyword>
<dbReference type="InterPro" id="IPR014710">
    <property type="entry name" value="RmlC-like_jellyroll"/>
</dbReference>
<evidence type="ECO:0000259" key="5">
    <source>
        <dbReference type="PROSITE" id="PS51063"/>
    </source>
</evidence>
<evidence type="ECO:0000256" key="2">
    <source>
        <dbReference type="ARBA" id="ARBA00023125"/>
    </source>
</evidence>
<dbReference type="PROSITE" id="PS50042">
    <property type="entry name" value="CNMP_BINDING_3"/>
    <property type="match status" value="1"/>
</dbReference>
<dbReference type="CDD" id="cd00038">
    <property type="entry name" value="CAP_ED"/>
    <property type="match status" value="1"/>
</dbReference>
<dbReference type="Proteomes" id="UP000243406">
    <property type="component" value="Unassembled WGS sequence"/>
</dbReference>
<dbReference type="GO" id="GO:0016301">
    <property type="term" value="F:kinase activity"/>
    <property type="evidence" value="ECO:0007669"/>
    <property type="project" value="UniProtKB-KW"/>
</dbReference>
<dbReference type="InterPro" id="IPR036390">
    <property type="entry name" value="WH_DNA-bd_sf"/>
</dbReference>
<dbReference type="InterPro" id="IPR012318">
    <property type="entry name" value="HTH_CRP"/>
</dbReference>
<dbReference type="InterPro" id="IPR000595">
    <property type="entry name" value="cNMP-bd_dom"/>
</dbReference>
<dbReference type="InterPro" id="IPR050397">
    <property type="entry name" value="Env_Response_Regulators"/>
</dbReference>
<gene>
    <name evidence="6" type="ORF">SAMN02745120_0798</name>
</gene>
<dbReference type="GO" id="GO:0003677">
    <property type="term" value="F:DNA binding"/>
    <property type="evidence" value="ECO:0007669"/>
    <property type="project" value="UniProtKB-KW"/>
</dbReference>
<keyword evidence="2" id="KW-0238">DNA-binding</keyword>
<dbReference type="AlphaFoldDB" id="A0A1T5A621"/>
<dbReference type="Gene3D" id="2.60.120.10">
    <property type="entry name" value="Jelly Rolls"/>
    <property type="match status" value="1"/>
</dbReference>
<dbReference type="Pfam" id="PF00027">
    <property type="entry name" value="cNMP_binding"/>
    <property type="match status" value="1"/>
</dbReference>
<dbReference type="EMBL" id="FUYN01000001">
    <property type="protein sequence ID" value="SKB30431.1"/>
    <property type="molecule type" value="Genomic_DNA"/>
</dbReference>
<feature type="domain" description="HTH crp-type" evidence="5">
    <location>
        <begin position="144"/>
        <end position="217"/>
    </location>
</feature>
<evidence type="ECO:0000256" key="1">
    <source>
        <dbReference type="ARBA" id="ARBA00023015"/>
    </source>
</evidence>
<dbReference type="PANTHER" id="PTHR24567">
    <property type="entry name" value="CRP FAMILY TRANSCRIPTIONAL REGULATORY PROTEIN"/>
    <property type="match status" value="1"/>
</dbReference>
<dbReference type="RefSeq" id="WP_079588740.1">
    <property type="nucleotide sequence ID" value="NZ_FUYN01000001.1"/>
</dbReference>
<dbReference type="PANTHER" id="PTHR24567:SF74">
    <property type="entry name" value="HTH-TYPE TRANSCRIPTIONAL REGULATOR ARCR"/>
    <property type="match status" value="1"/>
</dbReference>
<dbReference type="GO" id="GO:0003700">
    <property type="term" value="F:DNA-binding transcription factor activity"/>
    <property type="evidence" value="ECO:0007669"/>
    <property type="project" value="TreeGrafter"/>
</dbReference>
<evidence type="ECO:0000259" key="4">
    <source>
        <dbReference type="PROSITE" id="PS50042"/>
    </source>
</evidence>
<sequence>MSDINTLNIKGWEEVSDEAKKQLVSKAQIINYTNETLLYLEGEEEIPVFIVLSGNAILSKFSETGEEKILYIFGEGELINELSLDGLRTSNSTRALKNSVLLSIKSTELLTLMLKYKELNILVIKSLTKKVRRTQRQALNLGRLKTGQRIASKLWKLSRDYGISHPEGSLINLDINRTDIAAMVGTSRETVSRFLTTLEKAKVISLIDNKIIIKDKKELLKYVKSSE</sequence>
<dbReference type="OrthoDB" id="1706474at2"/>
<dbReference type="PRINTS" id="PR00034">
    <property type="entry name" value="HTHCRP"/>
</dbReference>
<keyword evidence="6" id="KW-0808">Transferase</keyword>
<dbReference type="SMART" id="SM00419">
    <property type="entry name" value="HTH_CRP"/>
    <property type="match status" value="1"/>
</dbReference>
<evidence type="ECO:0000313" key="6">
    <source>
        <dbReference type="EMBL" id="SKB30431.1"/>
    </source>
</evidence>
<dbReference type="GO" id="GO:0005829">
    <property type="term" value="C:cytosol"/>
    <property type="evidence" value="ECO:0007669"/>
    <property type="project" value="TreeGrafter"/>
</dbReference>
<evidence type="ECO:0000313" key="7">
    <source>
        <dbReference type="Proteomes" id="UP000243406"/>
    </source>
</evidence>
<dbReference type="Gene3D" id="1.10.10.10">
    <property type="entry name" value="Winged helix-like DNA-binding domain superfamily/Winged helix DNA-binding domain"/>
    <property type="match status" value="1"/>
</dbReference>
<keyword evidence="3" id="KW-0804">Transcription</keyword>
<dbReference type="SUPFAM" id="SSF46785">
    <property type="entry name" value="Winged helix' DNA-binding domain"/>
    <property type="match status" value="1"/>
</dbReference>